<comment type="caution">
    <text evidence="7">The sequence shown here is derived from an EMBL/GenBank/DDBJ whole genome shotgun (WGS) entry which is preliminary data.</text>
</comment>
<feature type="region of interest" description="Disordered" evidence="4">
    <location>
        <begin position="390"/>
        <end position="439"/>
    </location>
</feature>
<name>A0A813HCQ4_POLGL</name>
<keyword evidence="8" id="KW-1185">Reference proteome</keyword>
<dbReference type="Gene3D" id="3.30.40.10">
    <property type="entry name" value="Zinc/RING finger domain, C3HC4 (zinc finger)"/>
    <property type="match status" value="1"/>
</dbReference>
<dbReference type="CDD" id="cd16495">
    <property type="entry name" value="RING_CH-C4HC3_MARCH"/>
    <property type="match status" value="1"/>
</dbReference>
<dbReference type="SUPFAM" id="SSF57850">
    <property type="entry name" value="RING/U-box"/>
    <property type="match status" value="1"/>
</dbReference>
<dbReference type="InterPro" id="IPR011016">
    <property type="entry name" value="Znf_RING-CH"/>
</dbReference>
<dbReference type="Pfam" id="PF00498">
    <property type="entry name" value="FHA"/>
    <property type="match status" value="1"/>
</dbReference>
<dbReference type="InterPro" id="IPR000253">
    <property type="entry name" value="FHA_dom"/>
</dbReference>
<dbReference type="OrthoDB" id="264354at2759"/>
<organism evidence="7 8">
    <name type="scientific">Polarella glacialis</name>
    <name type="common">Dinoflagellate</name>
    <dbReference type="NCBI Taxonomy" id="89957"/>
    <lineage>
        <taxon>Eukaryota</taxon>
        <taxon>Sar</taxon>
        <taxon>Alveolata</taxon>
        <taxon>Dinophyceae</taxon>
        <taxon>Suessiales</taxon>
        <taxon>Suessiaceae</taxon>
        <taxon>Polarella</taxon>
    </lineage>
</organism>
<keyword evidence="1" id="KW-0479">Metal-binding</keyword>
<dbReference type="SMART" id="SM00240">
    <property type="entry name" value="FHA"/>
    <property type="match status" value="1"/>
</dbReference>
<evidence type="ECO:0000313" key="7">
    <source>
        <dbReference type="EMBL" id="CAE8635809.1"/>
    </source>
</evidence>
<dbReference type="Gene3D" id="2.60.200.20">
    <property type="match status" value="1"/>
</dbReference>
<dbReference type="PROSITE" id="PS50006">
    <property type="entry name" value="FHA_DOMAIN"/>
    <property type="match status" value="1"/>
</dbReference>
<evidence type="ECO:0000313" key="8">
    <source>
        <dbReference type="Proteomes" id="UP000654075"/>
    </source>
</evidence>
<dbReference type="PANTHER" id="PTHR46210:SF1">
    <property type="entry name" value="FHA DOMAIN-CONTAINING PROTEIN"/>
    <property type="match status" value="1"/>
</dbReference>
<feature type="domain" description="RING-CH-type" evidence="6">
    <location>
        <begin position="157"/>
        <end position="238"/>
    </location>
</feature>
<dbReference type="InterPro" id="IPR008984">
    <property type="entry name" value="SMAD_FHA_dom_sf"/>
</dbReference>
<dbReference type="InterPro" id="IPR013083">
    <property type="entry name" value="Znf_RING/FYVE/PHD"/>
</dbReference>
<dbReference type="PROSITE" id="PS51292">
    <property type="entry name" value="ZF_RING_CH"/>
    <property type="match status" value="1"/>
</dbReference>
<dbReference type="GO" id="GO:0008270">
    <property type="term" value="F:zinc ion binding"/>
    <property type="evidence" value="ECO:0007669"/>
    <property type="project" value="UniProtKB-KW"/>
</dbReference>
<dbReference type="EMBL" id="CAJNNV010031353">
    <property type="protein sequence ID" value="CAE8635809.1"/>
    <property type="molecule type" value="Genomic_DNA"/>
</dbReference>
<dbReference type="SMART" id="SM00744">
    <property type="entry name" value="RINGv"/>
    <property type="match status" value="1"/>
</dbReference>
<reference evidence="7" key="1">
    <citation type="submission" date="2021-02" db="EMBL/GenBank/DDBJ databases">
        <authorList>
            <person name="Dougan E. K."/>
            <person name="Rhodes N."/>
            <person name="Thang M."/>
            <person name="Chan C."/>
        </authorList>
    </citation>
    <scope>NUCLEOTIDE SEQUENCE</scope>
</reference>
<evidence type="ECO:0000256" key="4">
    <source>
        <dbReference type="SAM" id="MobiDB-lite"/>
    </source>
</evidence>
<evidence type="ECO:0000256" key="2">
    <source>
        <dbReference type="ARBA" id="ARBA00022771"/>
    </source>
</evidence>
<dbReference type="AlphaFoldDB" id="A0A813HCQ4"/>
<sequence>MDRGGEVTVGSWQPHAVQVVSSTWARDSHDLFDFEAHHLHTKTFSVLSSMVCVRNGTDVQMMREHTSMPVGSEPLLRLVQKDGYFWVDKVSPSSSSKKLWLVVRDSPPGGHNLAEGDVMKLGRFKFKVRQFGVHPGSQPELRLDDSGAVCCPEGKGHDDLSQTLCRICLLEGSTEEDPLITPCQCKGSIEFVHLGCLRHWIRGRLNLAENAGGGGPGIGSYFYRPLACELCKAFYPTYVSSSTSRSPLVEVPQTTPPFIVLENLVRDSQQHATRGLHVISLGEKVLKLGRGHESDVRIADVSISRCHAMIRFQRGHFVLEDNDSKFGTLVAMKKPRLLEPGKTVSIQMGRTVICLQVQPDHGFVGSPPLLSLPSSSHNERALRLALLTRGSTQRADVDPHNASTPPTPVGPAQTWAEGAVHQQTEAVSGENVEQPDPLD</sequence>
<evidence type="ECO:0000259" key="6">
    <source>
        <dbReference type="PROSITE" id="PS51292"/>
    </source>
</evidence>
<dbReference type="CDD" id="cd00060">
    <property type="entry name" value="FHA"/>
    <property type="match status" value="1"/>
</dbReference>
<proteinExistence type="predicted"/>
<protein>
    <recommendedName>
        <fullName evidence="9">RING-CH-type domain-containing protein</fullName>
    </recommendedName>
</protein>
<evidence type="ECO:0000256" key="3">
    <source>
        <dbReference type="ARBA" id="ARBA00022833"/>
    </source>
</evidence>
<evidence type="ECO:0008006" key="9">
    <source>
        <dbReference type="Google" id="ProtNLM"/>
    </source>
</evidence>
<keyword evidence="3" id="KW-0862">Zinc</keyword>
<dbReference type="Pfam" id="PF12906">
    <property type="entry name" value="RINGv"/>
    <property type="match status" value="1"/>
</dbReference>
<dbReference type="OMA" id="RICYNDA"/>
<keyword evidence="2" id="KW-0863">Zinc-finger</keyword>
<dbReference type="PANTHER" id="PTHR46210">
    <property type="entry name" value="FHA DOMAIN-CONTAINING PROTEIN"/>
    <property type="match status" value="1"/>
</dbReference>
<gene>
    <name evidence="7" type="ORF">PGLA1383_LOCUS51384</name>
</gene>
<dbReference type="Proteomes" id="UP000654075">
    <property type="component" value="Unassembled WGS sequence"/>
</dbReference>
<dbReference type="SUPFAM" id="SSF49879">
    <property type="entry name" value="SMAD/FHA domain"/>
    <property type="match status" value="1"/>
</dbReference>
<evidence type="ECO:0000259" key="5">
    <source>
        <dbReference type="PROSITE" id="PS50006"/>
    </source>
</evidence>
<evidence type="ECO:0000256" key="1">
    <source>
        <dbReference type="ARBA" id="ARBA00022723"/>
    </source>
</evidence>
<feature type="domain" description="FHA" evidence="5">
    <location>
        <begin position="286"/>
        <end position="335"/>
    </location>
</feature>
<accession>A0A813HCQ4</accession>